<dbReference type="EMBL" id="CP025614">
    <property type="protein sequence ID" value="AUN33708.1"/>
    <property type="molecule type" value="Genomic_DNA"/>
</dbReference>
<dbReference type="Pfam" id="PF21205">
    <property type="entry name" value="Rep3_C"/>
    <property type="match status" value="1"/>
</dbReference>
<dbReference type="InterPro" id="IPR036388">
    <property type="entry name" value="WH-like_DNA-bd_sf"/>
</dbReference>
<dbReference type="AlphaFoldDB" id="A0A2K9NKV9"/>
<comment type="similarity">
    <text evidence="1">Belongs to the initiator RepB protein family.</text>
</comment>
<dbReference type="Proteomes" id="UP000234752">
    <property type="component" value="Plasmid unnamed2"/>
</dbReference>
<organism evidence="3 4">
    <name type="scientific">Niveispirillum cyanobacteriorum</name>
    <dbReference type="NCBI Taxonomy" id="1612173"/>
    <lineage>
        <taxon>Bacteria</taxon>
        <taxon>Pseudomonadati</taxon>
        <taxon>Pseudomonadota</taxon>
        <taxon>Alphaproteobacteria</taxon>
        <taxon>Rhodospirillales</taxon>
        <taxon>Azospirillaceae</taxon>
        <taxon>Niveispirillum</taxon>
    </lineage>
</organism>
<gene>
    <name evidence="3" type="ORF">C0V82_25140</name>
</gene>
<dbReference type="GO" id="GO:0006270">
    <property type="term" value="P:DNA replication initiation"/>
    <property type="evidence" value="ECO:0007669"/>
    <property type="project" value="InterPro"/>
</dbReference>
<geneLocation type="plasmid" evidence="3 4">
    <name>unnamed2</name>
</geneLocation>
<evidence type="ECO:0000313" key="3">
    <source>
        <dbReference type="EMBL" id="AUN33708.1"/>
    </source>
</evidence>
<dbReference type="InterPro" id="IPR000525">
    <property type="entry name" value="Initiator_Rep_WH1"/>
</dbReference>
<dbReference type="Pfam" id="PF01051">
    <property type="entry name" value="Rep3_N"/>
    <property type="match status" value="1"/>
</dbReference>
<keyword evidence="3" id="KW-0614">Plasmid</keyword>
<feature type="domain" description="Initiator Rep protein WH1" evidence="2">
    <location>
        <begin position="35"/>
        <end position="186"/>
    </location>
</feature>
<dbReference type="InterPro" id="IPR036390">
    <property type="entry name" value="WH_DNA-bd_sf"/>
</dbReference>
<protein>
    <recommendedName>
        <fullName evidence="2">Initiator Rep protein WH1 domain-containing protein</fullName>
    </recommendedName>
</protein>
<reference evidence="3 4" key="1">
    <citation type="submission" date="2017-12" db="EMBL/GenBank/DDBJ databases">
        <title>Genomes of bacteria within cyanobacterial aggregates.</title>
        <authorList>
            <person name="Cai H."/>
        </authorList>
    </citation>
    <scope>NUCLEOTIDE SEQUENCE [LARGE SCALE GENOMIC DNA]</scope>
    <source>
        <strain evidence="3 4">TH16</strain>
        <plasmid evidence="3 4">unnamed2</plasmid>
    </source>
</reference>
<keyword evidence="4" id="KW-1185">Reference proteome</keyword>
<evidence type="ECO:0000259" key="2">
    <source>
        <dbReference type="Pfam" id="PF01051"/>
    </source>
</evidence>
<dbReference type="Gene3D" id="1.10.10.10">
    <property type="entry name" value="Winged helix-like DNA-binding domain superfamily/Winged helix DNA-binding domain"/>
    <property type="match status" value="1"/>
</dbReference>
<dbReference type="GO" id="GO:0003887">
    <property type="term" value="F:DNA-directed DNA polymerase activity"/>
    <property type="evidence" value="ECO:0007669"/>
    <property type="project" value="InterPro"/>
</dbReference>
<evidence type="ECO:0000313" key="4">
    <source>
        <dbReference type="Proteomes" id="UP000234752"/>
    </source>
</evidence>
<evidence type="ECO:0000256" key="1">
    <source>
        <dbReference type="ARBA" id="ARBA00038283"/>
    </source>
</evidence>
<sequence length="366" mass="40551">MPSLETGAGFVSEPSLSIVATQTARRKKLSGTLIKATALVEVRATGNEDLRLSDRKLFNHLLAIAAPNIGKTTRHNTHLSDIRRFAAEARDAASHGDTNFWLKESLTRLQKVLVQYDVLGSDGRTWVSDHLLGRVTINEVTGELTFEFPEEVAQRLVEPALYSALSLSVIYQFTSKYALTLYEILKRYADRKATEPYWSAKIDEVRDVLGCRDKLKDFKDLRKKALDPAIQEINELAEFSVEMDEVRQGRGGNGGRVVGLVFRVRGKDVGELEKAVKTAAKPKVQRQGEAAEKMAAAAEARQIKQRSVIAALRWLEAADFNTRKAWAERAAQLGVTLPAAATAPTNLKKWVPTIADTVVAEEKLQV</sequence>
<dbReference type="KEGG" id="ncb:C0V82_25140"/>
<accession>A0A2K9NKV9</accession>
<name>A0A2K9NKV9_9PROT</name>
<proteinExistence type="inferred from homology"/>
<dbReference type="SUPFAM" id="SSF46785">
    <property type="entry name" value="Winged helix' DNA-binding domain"/>
    <property type="match status" value="1"/>
</dbReference>